<dbReference type="PANTHER" id="PTHR11927">
    <property type="entry name" value="GALACTOSIDE 2-L-FUCOSYLTRANSFERASE"/>
    <property type="match status" value="1"/>
</dbReference>
<keyword evidence="2" id="KW-0808">Transferase</keyword>
<evidence type="ECO:0000256" key="2">
    <source>
        <dbReference type="ARBA" id="ARBA00022679"/>
    </source>
</evidence>
<proteinExistence type="predicted"/>
<evidence type="ECO:0000313" key="3">
    <source>
        <dbReference type="EMBL" id="QHS96203.1"/>
    </source>
</evidence>
<dbReference type="EMBL" id="MN739265">
    <property type="protein sequence ID" value="QHS96203.1"/>
    <property type="molecule type" value="Genomic_DNA"/>
</dbReference>
<dbReference type="GO" id="GO:0016020">
    <property type="term" value="C:membrane"/>
    <property type="evidence" value="ECO:0007669"/>
    <property type="project" value="InterPro"/>
</dbReference>
<dbReference type="Pfam" id="PF01531">
    <property type="entry name" value="Glyco_transf_11"/>
    <property type="match status" value="1"/>
</dbReference>
<sequence>MITCNLKGGLGNQLFEIFTTIAYALSNKDIFFFKNVDSLNGVTKRYTYWNTFFIAIKSFLNNKFMMMDIVREKLFTYEKLPDKTTMAQSIILDGYFQSPKYFEEHYEKIYHLLRMDDLKKKVTQKYNYNYKDFISIHFRLGDFKNLQDIHPIMSAEYYKNSIQLLLNKIKPTKVIKILYFCEEQDNEDVNKIIALLSDKFTNCAFIKVNDQIPDWEQLLMMSSCGHNIIANSTFSWWGAYLNSNPSKIVCYPETWFGPKAPHDTCDLFLEEWIKVACV</sequence>
<protein>
    <recommendedName>
        <fullName evidence="4">Glycosyltransferase</fullName>
    </recommendedName>
</protein>
<dbReference type="AlphaFoldDB" id="A0A6C0BY58"/>
<keyword evidence="1" id="KW-0328">Glycosyltransferase</keyword>
<evidence type="ECO:0008006" key="4">
    <source>
        <dbReference type="Google" id="ProtNLM"/>
    </source>
</evidence>
<organism evidence="3">
    <name type="scientific">viral metagenome</name>
    <dbReference type="NCBI Taxonomy" id="1070528"/>
    <lineage>
        <taxon>unclassified sequences</taxon>
        <taxon>metagenomes</taxon>
        <taxon>organismal metagenomes</taxon>
    </lineage>
</organism>
<dbReference type="PANTHER" id="PTHR11927:SF9">
    <property type="entry name" value="L-FUCOSYLTRANSFERASE"/>
    <property type="match status" value="1"/>
</dbReference>
<evidence type="ECO:0000256" key="1">
    <source>
        <dbReference type="ARBA" id="ARBA00022676"/>
    </source>
</evidence>
<name>A0A6C0BY58_9ZZZZ</name>
<accession>A0A6C0BY58</accession>
<dbReference type="GO" id="GO:0005975">
    <property type="term" value="P:carbohydrate metabolic process"/>
    <property type="evidence" value="ECO:0007669"/>
    <property type="project" value="InterPro"/>
</dbReference>
<dbReference type="GO" id="GO:0008107">
    <property type="term" value="F:galactoside 2-alpha-L-fucosyltransferase activity"/>
    <property type="evidence" value="ECO:0007669"/>
    <property type="project" value="InterPro"/>
</dbReference>
<dbReference type="InterPro" id="IPR002516">
    <property type="entry name" value="Glyco_trans_11"/>
</dbReference>
<reference evidence="3" key="1">
    <citation type="journal article" date="2020" name="Nature">
        <title>Giant virus diversity and host interactions through global metagenomics.</title>
        <authorList>
            <person name="Schulz F."/>
            <person name="Roux S."/>
            <person name="Paez-Espino D."/>
            <person name="Jungbluth S."/>
            <person name="Walsh D.A."/>
            <person name="Denef V.J."/>
            <person name="McMahon K.D."/>
            <person name="Konstantinidis K.T."/>
            <person name="Eloe-Fadrosh E.A."/>
            <person name="Kyrpides N.C."/>
            <person name="Woyke T."/>
        </authorList>
    </citation>
    <scope>NUCLEOTIDE SEQUENCE</scope>
    <source>
        <strain evidence="3">GVMAG-M-3300019093-7</strain>
    </source>
</reference>
<dbReference type="CDD" id="cd11301">
    <property type="entry name" value="Fut1_Fut2_like"/>
    <property type="match status" value="1"/>
</dbReference>